<dbReference type="Pfam" id="PF06971">
    <property type="entry name" value="Put_DNA-bind_N"/>
    <property type="match status" value="1"/>
</dbReference>
<dbReference type="InterPro" id="IPR009718">
    <property type="entry name" value="Rex_DNA-bd_C_dom"/>
</dbReference>
<dbReference type="EMBL" id="JARQBN010000019">
    <property type="protein sequence ID" value="MDT2828757.1"/>
    <property type="molecule type" value="Genomic_DNA"/>
</dbReference>
<dbReference type="RefSeq" id="WP_311819418.1">
    <property type="nucleotide sequence ID" value="NZ_JARQBN010000019.1"/>
</dbReference>
<dbReference type="SUPFAM" id="SSF46785">
    <property type="entry name" value="Winged helix' DNA-binding domain"/>
    <property type="match status" value="1"/>
</dbReference>
<keyword evidence="4 7" id="KW-0520">NAD</keyword>
<feature type="domain" description="CoA-binding" evidence="8">
    <location>
        <begin position="83"/>
        <end position="184"/>
    </location>
</feature>
<feature type="binding site" evidence="7">
    <location>
        <begin position="94"/>
        <end position="99"/>
    </location>
    <ligand>
        <name>NAD(+)</name>
        <dbReference type="ChEBI" id="CHEBI:57540"/>
    </ligand>
</feature>
<name>A0ABU3FV17_9ENTE</name>
<evidence type="ECO:0000256" key="1">
    <source>
        <dbReference type="ARBA" id="ARBA00022490"/>
    </source>
</evidence>
<comment type="function">
    <text evidence="7">Modulates transcription in response to changes in cellular NADH/NAD(+) redox state.</text>
</comment>
<gene>
    <name evidence="7" type="primary">rex</name>
    <name evidence="9" type="ORF">P7H59_09930</name>
</gene>
<keyword evidence="6 7" id="KW-0804">Transcription</keyword>
<comment type="similarity">
    <text evidence="7">Belongs to the transcriptional regulatory Rex family.</text>
</comment>
<evidence type="ECO:0000313" key="9">
    <source>
        <dbReference type="EMBL" id="MDT2828757.1"/>
    </source>
</evidence>
<evidence type="ECO:0000259" key="8">
    <source>
        <dbReference type="SMART" id="SM00881"/>
    </source>
</evidence>
<dbReference type="Gene3D" id="3.40.50.720">
    <property type="entry name" value="NAD(P)-binding Rossmann-like Domain"/>
    <property type="match status" value="1"/>
</dbReference>
<keyword evidence="2 7" id="KW-0678">Repressor</keyword>
<dbReference type="SMART" id="SM00881">
    <property type="entry name" value="CoA_binding"/>
    <property type="match status" value="1"/>
</dbReference>
<dbReference type="InterPro" id="IPR022876">
    <property type="entry name" value="Tscrpt_rep_Rex"/>
</dbReference>
<keyword evidence="5 7" id="KW-0238">DNA-binding</keyword>
<dbReference type="NCBIfam" id="NF003995">
    <property type="entry name" value="PRK05472.2-4"/>
    <property type="match status" value="1"/>
</dbReference>
<dbReference type="Proteomes" id="UP001265301">
    <property type="component" value="Unassembled WGS sequence"/>
</dbReference>
<keyword evidence="1 7" id="KW-0963">Cytoplasm</keyword>
<dbReference type="NCBIfam" id="NF003996">
    <property type="entry name" value="PRK05472.2-5"/>
    <property type="match status" value="1"/>
</dbReference>
<organism evidence="9 10">
    <name type="scientific">Enterococcus viikkiensis</name>
    <dbReference type="NCBI Taxonomy" id="930854"/>
    <lineage>
        <taxon>Bacteria</taxon>
        <taxon>Bacillati</taxon>
        <taxon>Bacillota</taxon>
        <taxon>Bacilli</taxon>
        <taxon>Lactobacillales</taxon>
        <taxon>Enterococcaceae</taxon>
        <taxon>Enterococcus</taxon>
    </lineage>
</organism>
<evidence type="ECO:0000256" key="2">
    <source>
        <dbReference type="ARBA" id="ARBA00022491"/>
    </source>
</evidence>
<dbReference type="NCBIfam" id="NF003989">
    <property type="entry name" value="PRK05472.1-3"/>
    <property type="match status" value="1"/>
</dbReference>
<dbReference type="InterPro" id="IPR036388">
    <property type="entry name" value="WH-like_DNA-bd_sf"/>
</dbReference>
<dbReference type="PANTHER" id="PTHR35786">
    <property type="entry name" value="REDOX-SENSING TRANSCRIPTIONAL REPRESSOR REX"/>
    <property type="match status" value="1"/>
</dbReference>
<dbReference type="SUPFAM" id="SSF51735">
    <property type="entry name" value="NAD(P)-binding Rossmann-fold domains"/>
    <property type="match status" value="1"/>
</dbReference>
<keyword evidence="3 7" id="KW-0805">Transcription regulation</keyword>
<comment type="subcellular location">
    <subcellularLocation>
        <location evidence="7">Cytoplasm</location>
    </subcellularLocation>
</comment>
<dbReference type="NCBIfam" id="NF003994">
    <property type="entry name" value="PRK05472.2-3"/>
    <property type="match status" value="1"/>
</dbReference>
<dbReference type="InterPro" id="IPR003781">
    <property type="entry name" value="CoA-bd"/>
</dbReference>
<keyword evidence="10" id="KW-1185">Reference proteome</keyword>
<evidence type="ECO:0000256" key="3">
    <source>
        <dbReference type="ARBA" id="ARBA00023015"/>
    </source>
</evidence>
<sequence length="214" mass="23756">MNRIIEKPVLSKATTKRLSLYLRCLKNLEKNGVNRVKSSELSKMTQVGSATIRRDFSHFGELGRSGYGYDVNDLIKVFSDILETKEEKRIALIGCGNLGQALLNNNFRRNENLNIVCAFDNDPAKVGTEICGYPVYSIEELSDVLKEKQITVAISTVPSQYAQGAIDQVVTSGITAILNFAPDPLKVPENVHVHYIDLTSELQTLIYFDGQSLA</sequence>
<dbReference type="NCBIfam" id="NF003991">
    <property type="entry name" value="PRK05472.1-5"/>
    <property type="match status" value="1"/>
</dbReference>
<evidence type="ECO:0000256" key="6">
    <source>
        <dbReference type="ARBA" id="ARBA00023163"/>
    </source>
</evidence>
<dbReference type="Pfam" id="PF02629">
    <property type="entry name" value="CoA_binding"/>
    <property type="match status" value="1"/>
</dbReference>
<evidence type="ECO:0000313" key="10">
    <source>
        <dbReference type="Proteomes" id="UP001265301"/>
    </source>
</evidence>
<dbReference type="HAMAP" id="MF_01131">
    <property type="entry name" value="Rex"/>
    <property type="match status" value="1"/>
</dbReference>
<comment type="caution">
    <text evidence="9">The sequence shown here is derived from an EMBL/GenBank/DDBJ whole genome shotgun (WGS) entry which is preliminary data.</text>
</comment>
<accession>A0ABU3FV17</accession>
<dbReference type="InterPro" id="IPR036390">
    <property type="entry name" value="WH_DNA-bd_sf"/>
</dbReference>
<reference evidence="9 10" key="1">
    <citation type="submission" date="2023-03" db="EMBL/GenBank/DDBJ databases">
        <authorList>
            <person name="Shen W."/>
            <person name="Cai J."/>
        </authorList>
    </citation>
    <scope>NUCLEOTIDE SEQUENCE [LARGE SCALE GENOMIC DNA]</scope>
    <source>
        <strain evidence="9 10">B101</strain>
    </source>
</reference>
<protein>
    <recommendedName>
        <fullName evidence="7">Redox-sensing transcriptional repressor Rex</fullName>
    </recommendedName>
</protein>
<dbReference type="InterPro" id="IPR036291">
    <property type="entry name" value="NAD(P)-bd_dom_sf"/>
</dbReference>
<evidence type="ECO:0000256" key="5">
    <source>
        <dbReference type="ARBA" id="ARBA00023125"/>
    </source>
</evidence>
<dbReference type="PANTHER" id="PTHR35786:SF1">
    <property type="entry name" value="REDOX-SENSING TRANSCRIPTIONAL REPRESSOR REX 1"/>
    <property type="match status" value="1"/>
</dbReference>
<proteinExistence type="inferred from homology"/>
<comment type="subunit">
    <text evidence="7">Homodimer.</text>
</comment>
<evidence type="ECO:0000256" key="4">
    <source>
        <dbReference type="ARBA" id="ARBA00023027"/>
    </source>
</evidence>
<evidence type="ECO:0000256" key="7">
    <source>
        <dbReference type="HAMAP-Rule" id="MF_01131"/>
    </source>
</evidence>
<feature type="DNA-binding region" description="H-T-H motif" evidence="7">
    <location>
        <begin position="20"/>
        <end position="59"/>
    </location>
</feature>
<dbReference type="Gene3D" id="1.10.10.10">
    <property type="entry name" value="Winged helix-like DNA-binding domain superfamily/Winged helix DNA-binding domain"/>
    <property type="match status" value="1"/>
</dbReference>
<dbReference type="InterPro" id="IPR058203">
    <property type="entry name" value="Rex_bacilli-type"/>
</dbReference>